<gene>
    <name evidence="2" type="ORF">ATANTOWER_014389</name>
</gene>
<dbReference type="Proteomes" id="UP001345963">
    <property type="component" value="Unassembled WGS sequence"/>
</dbReference>
<evidence type="ECO:0000313" key="3">
    <source>
        <dbReference type="Proteomes" id="UP001345963"/>
    </source>
</evidence>
<organism evidence="2 3">
    <name type="scientific">Ataeniobius toweri</name>
    <dbReference type="NCBI Taxonomy" id="208326"/>
    <lineage>
        <taxon>Eukaryota</taxon>
        <taxon>Metazoa</taxon>
        <taxon>Chordata</taxon>
        <taxon>Craniata</taxon>
        <taxon>Vertebrata</taxon>
        <taxon>Euteleostomi</taxon>
        <taxon>Actinopterygii</taxon>
        <taxon>Neopterygii</taxon>
        <taxon>Teleostei</taxon>
        <taxon>Neoteleostei</taxon>
        <taxon>Acanthomorphata</taxon>
        <taxon>Ovalentaria</taxon>
        <taxon>Atherinomorphae</taxon>
        <taxon>Cyprinodontiformes</taxon>
        <taxon>Goodeidae</taxon>
        <taxon>Ataeniobius</taxon>
    </lineage>
</organism>
<evidence type="ECO:0000256" key="1">
    <source>
        <dbReference type="SAM" id="MobiDB-lite"/>
    </source>
</evidence>
<sequence>MKKIAIEQNQNRQPRSLPAATSGAPRGSLAAAVGPRGEQESSKGLQPTPQRSDEAAEGTCTCRFDLSSAASHDYLNGAAWRCCRGSFGLRWTDQSGCESQCVGGRWGDPEERGLVPNQDGKWDPPFIYLSVFMNMQL</sequence>
<reference evidence="2 3" key="1">
    <citation type="submission" date="2021-07" db="EMBL/GenBank/DDBJ databases">
        <authorList>
            <person name="Palmer J.M."/>
        </authorList>
    </citation>
    <scope>NUCLEOTIDE SEQUENCE [LARGE SCALE GENOMIC DNA]</scope>
    <source>
        <strain evidence="2 3">AT_MEX2019</strain>
        <tissue evidence="2">Muscle</tissue>
    </source>
</reference>
<comment type="caution">
    <text evidence="2">The sequence shown here is derived from an EMBL/GenBank/DDBJ whole genome shotgun (WGS) entry which is preliminary data.</text>
</comment>
<name>A0ABU7CCE9_9TELE</name>
<proteinExistence type="predicted"/>
<evidence type="ECO:0000313" key="2">
    <source>
        <dbReference type="EMBL" id="MED6259831.1"/>
    </source>
</evidence>
<keyword evidence="3" id="KW-1185">Reference proteome</keyword>
<dbReference type="EMBL" id="JAHUTI010088515">
    <property type="protein sequence ID" value="MED6259831.1"/>
    <property type="molecule type" value="Genomic_DNA"/>
</dbReference>
<protein>
    <submittedName>
        <fullName evidence="2">Uncharacterized protein</fullName>
    </submittedName>
</protein>
<feature type="region of interest" description="Disordered" evidence="1">
    <location>
        <begin position="1"/>
        <end position="56"/>
    </location>
</feature>
<accession>A0ABU7CCE9</accession>